<dbReference type="RefSeq" id="XP_002507245.1">
    <property type="nucleotide sequence ID" value="XM_002507199.1"/>
</dbReference>
<dbReference type="STRING" id="296587.C1FE47"/>
<dbReference type="PROSITE" id="PS00380">
    <property type="entry name" value="RHODANESE_1"/>
    <property type="match status" value="1"/>
</dbReference>
<dbReference type="Proteomes" id="UP000002009">
    <property type="component" value="Chromosome 1"/>
</dbReference>
<evidence type="ECO:0000256" key="1">
    <source>
        <dbReference type="ARBA" id="ARBA00023266"/>
    </source>
</evidence>
<dbReference type="InterPro" id="IPR058840">
    <property type="entry name" value="AAA_SelU"/>
</dbReference>
<dbReference type="SMART" id="SM00450">
    <property type="entry name" value="RHOD"/>
    <property type="match status" value="1"/>
</dbReference>
<evidence type="ECO:0000313" key="4">
    <source>
        <dbReference type="Proteomes" id="UP000002009"/>
    </source>
</evidence>
<dbReference type="EMBL" id="CP001574">
    <property type="protein sequence ID" value="ACO68503.1"/>
    <property type="molecule type" value="Genomic_DNA"/>
</dbReference>
<evidence type="ECO:0000259" key="2">
    <source>
        <dbReference type="PROSITE" id="PS50206"/>
    </source>
</evidence>
<keyword evidence="4" id="KW-1185">Reference proteome</keyword>
<dbReference type="OMA" id="GPHVGKC"/>
<accession>C1FE47</accession>
<dbReference type="InterPro" id="IPR036873">
    <property type="entry name" value="Rhodanese-like_dom_sf"/>
</dbReference>
<dbReference type="GO" id="GO:0004792">
    <property type="term" value="F:thiosulfate-cyanide sulfurtransferase activity"/>
    <property type="evidence" value="ECO:0007669"/>
    <property type="project" value="InterPro"/>
</dbReference>
<dbReference type="Pfam" id="PF00581">
    <property type="entry name" value="Rhodanese"/>
    <property type="match status" value="1"/>
</dbReference>
<dbReference type="PROSITE" id="PS50206">
    <property type="entry name" value="RHODANESE_3"/>
    <property type="match status" value="1"/>
</dbReference>
<dbReference type="NCBIfam" id="TIGR03167">
    <property type="entry name" value="tRNA_sel_U_synt"/>
    <property type="match status" value="1"/>
</dbReference>
<sequence length="477" mass="54209">MTKRIILLQPFPERGSFSQRTNFPNFCPELLRSKVMNGIKDAEIGVETLIRELRAGAILIDVRSPSEYAKGHVPGAANLPLFDDKQRGKMLTVFAKQNHELALAMARRVLRPELQHFLTRVMGMVRSRRRVEYSRGSTSKMPFVIYLYCWRGGMRSRTLAWFLMHSARPGLLDCHVIRNGYKAFKHFVSSRWSTLTQEELKGDSAAEASSGFRRMEPCIEGPWICIIGGRTGVGKTRVLHALRDAGERVIDLEGVARHRGSAFGWVGHSSTQPPSEHFSNLLAIQWVSQTTPKWIFIEDEGPHVGKCSVHPALFQRMRCAPLVINIVAEKQTRLHVLLEDYVTDMRDADNTWSRAMLESVGKLHRRLGRDQTEALQLFLHARNYMAFADGLLQYYDNMYDMHLGKSRADGRALRRIGADVEAVRRRQGKIKEVHAFPVGRHSEKLVTNPHPGSLDIHRLTKDVLTAVLDFVTNRTSP</sequence>
<dbReference type="eggNOG" id="ENOG502S2UR">
    <property type="taxonomic scope" value="Eukaryota"/>
</dbReference>
<evidence type="ECO:0000313" key="3">
    <source>
        <dbReference type="EMBL" id="ACO68503.1"/>
    </source>
</evidence>
<keyword evidence="1" id="KW-0711">Selenium</keyword>
<dbReference type="AlphaFoldDB" id="C1FE47"/>
<dbReference type="PANTHER" id="PTHR30401">
    <property type="entry name" value="TRNA 2-SELENOURIDINE SYNTHASE"/>
    <property type="match status" value="1"/>
</dbReference>
<dbReference type="InterPro" id="IPR001307">
    <property type="entry name" value="Thiosulphate_STrfase_CS"/>
</dbReference>
<dbReference type="GO" id="GO:0002098">
    <property type="term" value="P:tRNA wobble uridine modification"/>
    <property type="evidence" value="ECO:0007669"/>
    <property type="project" value="InterPro"/>
</dbReference>
<dbReference type="GO" id="GO:0043828">
    <property type="term" value="F:tRNA 2-selenouridine synthase activity"/>
    <property type="evidence" value="ECO:0007669"/>
    <property type="project" value="InterPro"/>
</dbReference>
<organism evidence="3 4">
    <name type="scientific">Micromonas commoda (strain RCC299 / NOUM17 / CCMP2709)</name>
    <name type="common">Picoplanktonic green alga</name>
    <dbReference type="NCBI Taxonomy" id="296587"/>
    <lineage>
        <taxon>Eukaryota</taxon>
        <taxon>Viridiplantae</taxon>
        <taxon>Chlorophyta</taxon>
        <taxon>Mamiellophyceae</taxon>
        <taxon>Mamiellales</taxon>
        <taxon>Mamiellaceae</taxon>
        <taxon>Micromonas</taxon>
    </lineage>
</organism>
<dbReference type="InterPro" id="IPR001763">
    <property type="entry name" value="Rhodanese-like_dom"/>
</dbReference>
<dbReference type="InParanoid" id="C1FE47"/>
<protein>
    <recommendedName>
        <fullName evidence="2">Rhodanese domain-containing protein</fullName>
    </recommendedName>
</protein>
<dbReference type="SUPFAM" id="SSF52821">
    <property type="entry name" value="Rhodanese/Cell cycle control phosphatase"/>
    <property type="match status" value="1"/>
</dbReference>
<gene>
    <name evidence="3" type="ORF">MICPUN_55304</name>
</gene>
<dbReference type="GeneID" id="8250560"/>
<dbReference type="OrthoDB" id="566238at2759"/>
<dbReference type="Gene3D" id="3.40.250.10">
    <property type="entry name" value="Rhodanese-like domain"/>
    <property type="match status" value="1"/>
</dbReference>
<feature type="domain" description="Rhodanese" evidence="2">
    <location>
        <begin position="53"/>
        <end position="193"/>
    </location>
</feature>
<dbReference type="KEGG" id="mis:MICPUN_55304"/>
<dbReference type="Pfam" id="PF26341">
    <property type="entry name" value="AAA_SelU"/>
    <property type="match status" value="1"/>
</dbReference>
<proteinExistence type="predicted"/>
<dbReference type="InterPro" id="IPR017582">
    <property type="entry name" value="SelU"/>
</dbReference>
<reference evidence="3 4" key="1">
    <citation type="journal article" date="2009" name="Science">
        <title>Green evolution and dynamic adaptations revealed by genomes of the marine picoeukaryotes Micromonas.</title>
        <authorList>
            <person name="Worden A.Z."/>
            <person name="Lee J.H."/>
            <person name="Mock T."/>
            <person name="Rouze P."/>
            <person name="Simmons M.P."/>
            <person name="Aerts A.L."/>
            <person name="Allen A.E."/>
            <person name="Cuvelier M.L."/>
            <person name="Derelle E."/>
            <person name="Everett M.V."/>
            <person name="Foulon E."/>
            <person name="Grimwood J."/>
            <person name="Gundlach H."/>
            <person name="Henrissat B."/>
            <person name="Napoli C."/>
            <person name="McDonald S.M."/>
            <person name="Parker M.S."/>
            <person name="Rombauts S."/>
            <person name="Salamov A."/>
            <person name="Von Dassow P."/>
            <person name="Badger J.H."/>
            <person name="Coutinho P.M."/>
            <person name="Demir E."/>
            <person name="Dubchak I."/>
            <person name="Gentemann C."/>
            <person name="Eikrem W."/>
            <person name="Gready J.E."/>
            <person name="John U."/>
            <person name="Lanier W."/>
            <person name="Lindquist E.A."/>
            <person name="Lucas S."/>
            <person name="Mayer K.F."/>
            <person name="Moreau H."/>
            <person name="Not F."/>
            <person name="Otillar R."/>
            <person name="Panaud O."/>
            <person name="Pangilinan J."/>
            <person name="Paulsen I."/>
            <person name="Piegu B."/>
            <person name="Poliakov A."/>
            <person name="Robbens S."/>
            <person name="Schmutz J."/>
            <person name="Toulza E."/>
            <person name="Wyss T."/>
            <person name="Zelensky A."/>
            <person name="Zhou K."/>
            <person name="Armbrust E.V."/>
            <person name="Bhattacharya D."/>
            <person name="Goodenough U.W."/>
            <person name="Van de Peer Y."/>
            <person name="Grigoriev I.V."/>
        </authorList>
    </citation>
    <scope>NUCLEOTIDE SEQUENCE [LARGE SCALE GENOMIC DNA]</scope>
    <source>
        <strain evidence="4">RCC299 / NOUM17</strain>
    </source>
</reference>
<dbReference type="PANTHER" id="PTHR30401:SF0">
    <property type="entry name" value="TRNA 2-SELENOURIDINE SYNTHASE"/>
    <property type="match status" value="1"/>
</dbReference>
<name>C1FE47_MICCC</name>